<sequence length="465" mass="49473">MNYSRLVIAGTSSGVGKTTVTLAILAALRQRGRRIQPFKAGPDFIDPGHHTAATGRVSRNLDGWMLGADLNRAIFAKAAADADISIIEGMMGLFDGSSPVNEIGSTAELAKQLNAPVLLVIDGSAMARSAAAMVSGYAQFDPALKVVGVLFNRVSSEGHYQLLKEAVGRYTNVAAVGYLRPDQAVTITDRHLGLVTAMEQGTGELYARLAKAAADTVDLDRIESLAGSCGGMEEATSPSSCLQSRGKVRVRIGVAQDLAFCFYYPENLELLEAEGAELVPFSPLTDETIPDDVGMLYLGGGYPELHGAALAGNSSMRRAIRDFAKQGGTIYAECGGMMYLTQAIRDFEGRSHEMVGLFPAEAVMGKAGMMLGYRTVALSQPCVLGDSGIIARGHEFHYSTLVPRGPLDFACSLSDTRGGSQGQDGLMLDNVLALYTHLHFSSRPEIAATLVNEARRTARRQGEAQ</sequence>
<dbReference type="Gene3D" id="3.40.50.880">
    <property type="match status" value="1"/>
</dbReference>
<accession>A0A330LC16</accession>
<dbReference type="GO" id="GO:0042242">
    <property type="term" value="F:cobyrinic acid a,c-diamide synthase activity"/>
    <property type="evidence" value="ECO:0007669"/>
    <property type="project" value="UniProtKB-UniRule"/>
</dbReference>
<feature type="domain" description="CobB/CobQ-like glutamine amidotransferase" evidence="10">
    <location>
        <begin position="251"/>
        <end position="443"/>
    </location>
</feature>
<dbReference type="SUPFAM" id="SSF52540">
    <property type="entry name" value="P-loop containing nucleoside triphosphate hydrolases"/>
    <property type="match status" value="1"/>
</dbReference>
<keyword evidence="4 8" id="KW-0547">Nucleotide-binding</keyword>
<evidence type="ECO:0000259" key="9">
    <source>
        <dbReference type="Pfam" id="PF01656"/>
    </source>
</evidence>
<dbReference type="GO" id="GO:0005524">
    <property type="term" value="F:ATP binding"/>
    <property type="evidence" value="ECO:0007669"/>
    <property type="project" value="UniProtKB-UniRule"/>
</dbReference>
<dbReference type="PANTHER" id="PTHR43873:SF1">
    <property type="entry name" value="COBYRINATE A,C-DIAMIDE SYNTHASE"/>
    <property type="match status" value="1"/>
</dbReference>
<keyword evidence="6 8" id="KW-0460">Magnesium</keyword>
<dbReference type="InterPro" id="IPR002586">
    <property type="entry name" value="CobQ/CobB/MinD/ParA_Nub-bd_dom"/>
</dbReference>
<comment type="cofactor">
    <cofactor evidence="1 8">
        <name>Mg(2+)</name>
        <dbReference type="ChEBI" id="CHEBI:18420"/>
    </cofactor>
</comment>
<evidence type="ECO:0000256" key="7">
    <source>
        <dbReference type="ARBA" id="ARBA00022962"/>
    </source>
</evidence>
<protein>
    <recommendedName>
        <fullName evidence="8">Cobyrinate a,c-diamide synthase</fullName>
        <ecNumber evidence="8">6.3.5.11</ecNumber>
    </recommendedName>
    <alternativeName>
        <fullName evidence="8">Cobyrinic acid a,c-diamide synthetase</fullName>
    </alternativeName>
</protein>
<dbReference type="Gene3D" id="3.40.50.300">
    <property type="entry name" value="P-loop containing nucleotide triphosphate hydrolases"/>
    <property type="match status" value="2"/>
</dbReference>
<comment type="catalytic activity">
    <reaction evidence="8">
        <text>cob(II)yrinate + 2 L-glutamine + 2 ATP + 2 H2O = cob(II)yrinate a,c diamide + 2 L-glutamate + 2 ADP + 2 phosphate + 2 H(+)</text>
        <dbReference type="Rhea" id="RHEA:26289"/>
        <dbReference type="ChEBI" id="CHEBI:15377"/>
        <dbReference type="ChEBI" id="CHEBI:15378"/>
        <dbReference type="ChEBI" id="CHEBI:29985"/>
        <dbReference type="ChEBI" id="CHEBI:30616"/>
        <dbReference type="ChEBI" id="CHEBI:43474"/>
        <dbReference type="ChEBI" id="CHEBI:58359"/>
        <dbReference type="ChEBI" id="CHEBI:58537"/>
        <dbReference type="ChEBI" id="CHEBI:58894"/>
        <dbReference type="ChEBI" id="CHEBI:456216"/>
        <dbReference type="EC" id="6.3.5.11"/>
    </reaction>
</comment>
<keyword evidence="5 8" id="KW-0067">ATP-binding</keyword>
<evidence type="ECO:0000256" key="2">
    <source>
        <dbReference type="ARBA" id="ARBA00022573"/>
    </source>
</evidence>
<evidence type="ECO:0000259" key="10">
    <source>
        <dbReference type="Pfam" id="PF07685"/>
    </source>
</evidence>
<dbReference type="CDD" id="cd05388">
    <property type="entry name" value="CobB_N"/>
    <property type="match status" value="1"/>
</dbReference>
<dbReference type="InterPro" id="IPR004484">
    <property type="entry name" value="CbiA/CobB_synth"/>
</dbReference>
<feature type="active site" description="Nucleophile" evidence="8">
    <location>
        <position position="334"/>
    </location>
</feature>
<dbReference type="InterPro" id="IPR029062">
    <property type="entry name" value="Class_I_gatase-like"/>
</dbReference>
<comment type="similarity">
    <text evidence="8">Belongs to the CobB/CbiA family.</text>
</comment>
<dbReference type="NCBIfam" id="NF002204">
    <property type="entry name" value="PRK01077.1"/>
    <property type="match status" value="1"/>
</dbReference>
<keyword evidence="3 8" id="KW-0436">Ligase</keyword>
<dbReference type="InParanoid" id="A0A330LC16"/>
<organism evidence="11 12">
    <name type="scientific">Nitrospira lenta</name>
    <dbReference type="NCBI Taxonomy" id="1436998"/>
    <lineage>
        <taxon>Bacteria</taxon>
        <taxon>Pseudomonadati</taxon>
        <taxon>Nitrospirota</taxon>
        <taxon>Nitrospiria</taxon>
        <taxon>Nitrospirales</taxon>
        <taxon>Nitrospiraceae</taxon>
        <taxon>Nitrospira</taxon>
    </lineage>
</organism>
<evidence type="ECO:0000256" key="4">
    <source>
        <dbReference type="ARBA" id="ARBA00022741"/>
    </source>
</evidence>
<proteinExistence type="inferred from homology"/>
<dbReference type="EC" id="6.3.5.11" evidence="8"/>
<comment type="miscellaneous">
    <text evidence="8">The a and c carboxylates of cobyrinate are activated for nucleophilic attack via formation of a phosphorylated intermediate by ATP. CbiA catalyzes first the amidation of the c-carboxylate, and then that of the a-carboxylate.</text>
</comment>
<evidence type="ECO:0000256" key="3">
    <source>
        <dbReference type="ARBA" id="ARBA00022598"/>
    </source>
</evidence>
<dbReference type="Pfam" id="PF01656">
    <property type="entry name" value="CbiA"/>
    <property type="match status" value="1"/>
</dbReference>
<dbReference type="Pfam" id="PF07685">
    <property type="entry name" value="GATase_3"/>
    <property type="match status" value="1"/>
</dbReference>
<keyword evidence="12" id="KW-1185">Reference proteome</keyword>
<dbReference type="RefSeq" id="WP_219999481.1">
    <property type="nucleotide sequence ID" value="NZ_OUNR01000020.1"/>
</dbReference>
<evidence type="ECO:0000256" key="6">
    <source>
        <dbReference type="ARBA" id="ARBA00022842"/>
    </source>
</evidence>
<evidence type="ECO:0000256" key="8">
    <source>
        <dbReference type="HAMAP-Rule" id="MF_00027"/>
    </source>
</evidence>
<dbReference type="PANTHER" id="PTHR43873">
    <property type="entry name" value="COBYRINATE A,C-DIAMIDE SYNTHASE"/>
    <property type="match status" value="1"/>
</dbReference>
<comment type="function">
    <text evidence="8">Catalyzes the ATP-dependent amidation of the two carboxylate groups at positions a and c of cobyrinate, using either L-glutamine or ammonia as the nitrogen source.</text>
</comment>
<dbReference type="HAMAP" id="MF_00027">
    <property type="entry name" value="CobB_CbiA"/>
    <property type="match status" value="1"/>
</dbReference>
<evidence type="ECO:0000313" key="12">
    <source>
        <dbReference type="Proteomes" id="UP000248168"/>
    </source>
</evidence>
<dbReference type="NCBIfam" id="TIGR00379">
    <property type="entry name" value="cobB"/>
    <property type="match status" value="1"/>
</dbReference>
<reference evidence="12" key="1">
    <citation type="submission" date="2018-04" db="EMBL/GenBank/DDBJ databases">
        <authorList>
            <person name="Lucker S."/>
            <person name="Sakoula D."/>
        </authorList>
    </citation>
    <scope>NUCLEOTIDE SEQUENCE [LARGE SCALE GENOMIC DNA]</scope>
</reference>
<comment type="pathway">
    <text evidence="8">Cofactor biosynthesis; adenosylcobalamin biosynthesis; cob(II)yrinate a,c-diamide from sirohydrochlorin (anaerobic route): step 10/10.</text>
</comment>
<comment type="domain">
    <text evidence="8">Comprises of two domains. The C-terminal domain contains the binding site for glutamine and catalyzes the hydrolysis of this substrate to glutamate and ammonia. The N-terminal domain is anticipated to bind ATP and cobyrinate and catalyzes the ultimate synthesis of the diamide product. The ammonia produced via the glutaminase domain is probably translocated to the adjacent domain via a molecular tunnel, where it reacts with an activated intermediate.</text>
</comment>
<keyword evidence="7 8" id="KW-0315">Glutamine amidotransferase</keyword>
<dbReference type="SUPFAM" id="SSF52317">
    <property type="entry name" value="Class I glutamine amidotransferase-like"/>
    <property type="match status" value="1"/>
</dbReference>
<dbReference type="CDD" id="cd03130">
    <property type="entry name" value="GATase1_CobB"/>
    <property type="match status" value="1"/>
</dbReference>
<evidence type="ECO:0000256" key="1">
    <source>
        <dbReference type="ARBA" id="ARBA00001946"/>
    </source>
</evidence>
<dbReference type="UniPathway" id="UPA00148">
    <property type="reaction ID" value="UER00231"/>
</dbReference>
<feature type="domain" description="CobQ/CobB/MinD/ParA nucleotide binding" evidence="9">
    <location>
        <begin position="6"/>
        <end position="186"/>
    </location>
</feature>
<evidence type="ECO:0000256" key="5">
    <source>
        <dbReference type="ARBA" id="ARBA00022840"/>
    </source>
</evidence>
<feature type="site" description="Increases nucleophilicity of active site Cys" evidence="8">
    <location>
        <position position="437"/>
    </location>
</feature>
<dbReference type="InterPro" id="IPR027417">
    <property type="entry name" value="P-loop_NTPase"/>
</dbReference>
<dbReference type="PROSITE" id="PS51274">
    <property type="entry name" value="GATASE_COBBQ"/>
    <property type="match status" value="1"/>
</dbReference>
<evidence type="ECO:0000313" key="11">
    <source>
        <dbReference type="EMBL" id="SPP66479.1"/>
    </source>
</evidence>
<dbReference type="Proteomes" id="UP000248168">
    <property type="component" value="Unassembled WGS sequence"/>
</dbReference>
<dbReference type="GO" id="GO:0009236">
    <property type="term" value="P:cobalamin biosynthetic process"/>
    <property type="evidence" value="ECO:0007669"/>
    <property type="project" value="UniProtKB-UniRule"/>
</dbReference>
<gene>
    <name evidence="11" type="primary">cobB</name>
    <name evidence="8" type="synonym">cbiA</name>
    <name evidence="11" type="ORF">NITLEN_70069</name>
</gene>
<keyword evidence="2 8" id="KW-0169">Cobalamin biosynthesis</keyword>
<name>A0A330LC16_9BACT</name>
<dbReference type="AlphaFoldDB" id="A0A330LC16"/>
<dbReference type="EMBL" id="OUNR01000020">
    <property type="protein sequence ID" value="SPP66479.1"/>
    <property type="molecule type" value="Genomic_DNA"/>
</dbReference>
<dbReference type="InterPro" id="IPR011698">
    <property type="entry name" value="GATase_3"/>
</dbReference>